<sequence>MEGYMAEPIFASDLQCSDCMGTLSELALDLRWSWDRSADEIWRPLCPELWDLTRNPWVILQTISPARLKELVADDTFIKNVQNLAEKMHISRTEAAWFQETQANAPVTTVAYFSMEFMLGEALPIYSGGLGNVAGDQLKAASDLGVPVIGVGLLYQEGYFRQAIAADGSQLALFPINDPGQLPIKPLRDASGEWVRLQLRMPAYKVWVRAWEVQVGRVKLYLLDMNDPGNPPIMRSITNELYGGGVEMRIAQEAVLGIAGWRLLRTMGLNPEVCHLNEGHAAFAILERAADFMKTTGQPFDVALQVTRAGNLFTTHTPVEAGFDRFSPNLMRQYLAEYAQTQLDLSFRDFMALGRWNPDDDQEPFNMAYLAMRGSGAVNGVSQLHGKVSRKIFQPLFPRWPQSEVPIGSVTNGIHVPTWDSRPSDALWTRHCGKARWRGETEQMVETIRNVSDEELWQMRQDCRRILVEYARLRYARQLAESGASGEEITQAGQILDPEVLTLGFARRFATYKRPTLMLHDPERLARMLTNPQRPVQMLIAGKAHPADGAGQDMIRQWVLFTRRPDVKGKVIFLSDYDMLLTEQLVNGVDVWINTPRRPWEACGTSGMKVLANGGLNLSELDGWWAEAFDPRLGWALGDGHEHGDDPAWDAAEAESLYSLLENEVIPTFYDRRNNGRPDAWLAKVRQSMTTLTVKFSANRAVQQYTTEFYVPAAQAYQARLAKKCALGISLVQQRQTLERQWSSLSFGDLQVETHDGQHQFRIGVNFGSVDPGAVQVELFALNADGQPFRQTMVQGGKLPGIEGEYVYTAQVPASRPVGDFTPRIIPKIDGMKVPLELPLILWQH</sequence>
<name>A0A7V6DP88_9BACT</name>
<keyword evidence="6" id="KW-0808">Transferase</keyword>
<gene>
    <name evidence="6" type="ORF">ENV52_04095</name>
</gene>
<dbReference type="Pfam" id="PF00343">
    <property type="entry name" value="Phosphorylase"/>
    <property type="match status" value="1"/>
</dbReference>
<dbReference type="GO" id="GO:0005975">
    <property type="term" value="P:carbohydrate metabolic process"/>
    <property type="evidence" value="ECO:0007669"/>
    <property type="project" value="InterPro"/>
</dbReference>
<dbReference type="SUPFAM" id="SSF53756">
    <property type="entry name" value="UDP-Glycosyltransferase/glycogen phosphorylase"/>
    <property type="match status" value="1"/>
</dbReference>
<dbReference type="Gene3D" id="3.40.50.2000">
    <property type="entry name" value="Glycogen Phosphorylase B"/>
    <property type="match status" value="3"/>
</dbReference>
<evidence type="ECO:0000256" key="4">
    <source>
        <dbReference type="PIRSR" id="PIRSR000460-1"/>
    </source>
</evidence>
<dbReference type="AlphaFoldDB" id="A0A7V6DP88"/>
<dbReference type="GO" id="GO:0008184">
    <property type="term" value="F:glycogen phosphorylase activity"/>
    <property type="evidence" value="ECO:0007669"/>
    <property type="project" value="InterPro"/>
</dbReference>
<dbReference type="InterPro" id="IPR011834">
    <property type="entry name" value="Agluc_phsphrylas"/>
</dbReference>
<dbReference type="InterPro" id="IPR052182">
    <property type="entry name" value="Glycogen/Maltodextrin_Phosph"/>
</dbReference>
<keyword evidence="4" id="KW-0663">Pyridoxal phosphate</keyword>
<dbReference type="EMBL" id="DTGR01000063">
    <property type="protein sequence ID" value="HHS28866.1"/>
    <property type="molecule type" value="Genomic_DNA"/>
</dbReference>
<evidence type="ECO:0000313" key="6">
    <source>
        <dbReference type="EMBL" id="HHS28866.1"/>
    </source>
</evidence>
<evidence type="ECO:0000256" key="3">
    <source>
        <dbReference type="ARBA" id="ARBA00022533"/>
    </source>
</evidence>
<dbReference type="PANTHER" id="PTHR42655">
    <property type="entry name" value="GLYCOGEN PHOSPHORYLASE"/>
    <property type="match status" value="1"/>
</dbReference>
<comment type="catalytic activity">
    <reaction evidence="1">
        <text>[(1-&gt;4)-alpha-D-glucosyl](n) + phosphate = [(1-&gt;4)-alpha-D-glucosyl](n-1) + alpha-D-glucose 1-phosphate</text>
        <dbReference type="Rhea" id="RHEA:41732"/>
        <dbReference type="Rhea" id="RHEA-COMP:9584"/>
        <dbReference type="Rhea" id="RHEA-COMP:9586"/>
        <dbReference type="ChEBI" id="CHEBI:15444"/>
        <dbReference type="ChEBI" id="CHEBI:43474"/>
        <dbReference type="ChEBI" id="CHEBI:58601"/>
        <dbReference type="EC" id="2.4.1.1"/>
    </reaction>
</comment>
<evidence type="ECO:0000256" key="2">
    <source>
        <dbReference type="ARBA" id="ARBA00006047"/>
    </source>
</evidence>
<dbReference type="PANTHER" id="PTHR42655:SF1">
    <property type="entry name" value="GLYCOGEN PHOSPHORYLASE"/>
    <property type="match status" value="1"/>
</dbReference>
<feature type="modified residue" description="N6-(pyridoxal phosphate)lysine" evidence="4">
    <location>
        <position position="609"/>
    </location>
</feature>
<reference evidence="6" key="1">
    <citation type="journal article" date="2020" name="mSystems">
        <title>Genome- and Community-Level Interaction Insights into Carbon Utilization and Element Cycling Functions of Hydrothermarchaeota in Hydrothermal Sediment.</title>
        <authorList>
            <person name="Zhou Z."/>
            <person name="Liu Y."/>
            <person name="Xu W."/>
            <person name="Pan J."/>
            <person name="Luo Z.H."/>
            <person name="Li M."/>
        </authorList>
    </citation>
    <scope>NUCLEOTIDE SEQUENCE [LARGE SCALE GENOMIC DNA]</scope>
    <source>
        <strain evidence="6">SpSt-767</strain>
    </source>
</reference>
<dbReference type="InterPro" id="IPR024517">
    <property type="entry name" value="Glycogen_phosphorylase_DUF3417"/>
</dbReference>
<accession>A0A7V6DP88</accession>
<dbReference type="InterPro" id="IPR000811">
    <property type="entry name" value="Glyco_trans_35"/>
</dbReference>
<organism evidence="6">
    <name type="scientific">Desulfobacca acetoxidans</name>
    <dbReference type="NCBI Taxonomy" id="60893"/>
    <lineage>
        <taxon>Bacteria</taxon>
        <taxon>Pseudomonadati</taxon>
        <taxon>Thermodesulfobacteriota</taxon>
        <taxon>Desulfobaccia</taxon>
        <taxon>Desulfobaccales</taxon>
        <taxon>Desulfobaccaceae</taxon>
        <taxon>Desulfobacca</taxon>
    </lineage>
</organism>
<proteinExistence type="inferred from homology"/>
<dbReference type="NCBIfam" id="TIGR02094">
    <property type="entry name" value="more_P_ylases"/>
    <property type="match status" value="1"/>
</dbReference>
<comment type="similarity">
    <text evidence="2">Belongs to the glycogen phosphorylase family.</text>
</comment>
<keyword evidence="3" id="KW-0021">Allosteric enzyme</keyword>
<dbReference type="PIRSF" id="PIRSF000460">
    <property type="entry name" value="Pprylas_GlgP"/>
    <property type="match status" value="1"/>
</dbReference>
<protein>
    <submittedName>
        <fullName evidence="6">Glycosyltransferase family 1 protein</fullName>
    </submittedName>
</protein>
<dbReference type="GO" id="GO:0030170">
    <property type="term" value="F:pyridoxal phosphate binding"/>
    <property type="evidence" value="ECO:0007669"/>
    <property type="project" value="InterPro"/>
</dbReference>
<evidence type="ECO:0000256" key="1">
    <source>
        <dbReference type="ARBA" id="ARBA00001275"/>
    </source>
</evidence>
<evidence type="ECO:0000259" key="5">
    <source>
        <dbReference type="Pfam" id="PF11897"/>
    </source>
</evidence>
<comment type="caution">
    <text evidence="6">The sequence shown here is derived from an EMBL/GenBank/DDBJ whole genome shotgun (WGS) entry which is preliminary data.</text>
</comment>
<feature type="domain" description="DUF3417" evidence="5">
    <location>
        <begin position="21"/>
        <end position="123"/>
    </location>
</feature>
<dbReference type="Pfam" id="PF11897">
    <property type="entry name" value="DUF3417"/>
    <property type="match status" value="1"/>
</dbReference>